<name>A0A9N9X7M1_DIABA</name>
<dbReference type="Proteomes" id="UP001153709">
    <property type="component" value="Chromosome 1"/>
</dbReference>
<evidence type="ECO:0000256" key="3">
    <source>
        <dbReference type="ARBA" id="ARBA00012646"/>
    </source>
</evidence>
<evidence type="ECO:0000313" key="9">
    <source>
        <dbReference type="EMBL" id="CAG9828071.1"/>
    </source>
</evidence>
<keyword evidence="5" id="KW-0378">Hydrolase</keyword>
<dbReference type="OrthoDB" id="5821688at2759"/>
<evidence type="ECO:0000256" key="7">
    <source>
        <dbReference type="ARBA" id="ARBA00023180"/>
    </source>
</evidence>
<feature type="chain" id="PRO_5040333746" description="acid phosphatase" evidence="8">
    <location>
        <begin position="18"/>
        <end position="372"/>
    </location>
</feature>
<evidence type="ECO:0000256" key="1">
    <source>
        <dbReference type="ARBA" id="ARBA00000032"/>
    </source>
</evidence>
<sequence length="372" mass="42791">MRKVAVLLLVLFQLCLGKSVENDGDELVGVAVCYRHGDRAPVSSFPNDPYDDAKYWPDGIGELVNKGKIHQFQLGQWLRRRYKNFLSTRYYPTELFVRSTDVDRTLNSAASNLAGLYYPEDSPDPVEWPQDLPWNPVPIHTVSYSDDSVLAMKKECKNFDKLYKETVDSEYFKNVMKNHTQLKEFVDSKTGWNTTLDLFRNLWTVLYIYNETNSSYLPDWANEINQEELAELAGLSFSTETFTPSLQRFKVGPFFNYLNDYFDGILNGTNPKFLMLSAHDGTIASILNTFGDYNYKPPQFCSTIIWELYRSSAGEPYLNIYFKDGFKTESVVGVKIGNCVSACRYDFYKKVLINITVDKDTWENECNADKSA</sequence>
<evidence type="ECO:0000256" key="4">
    <source>
        <dbReference type="ARBA" id="ARBA00022729"/>
    </source>
</evidence>
<evidence type="ECO:0000256" key="6">
    <source>
        <dbReference type="ARBA" id="ARBA00023157"/>
    </source>
</evidence>
<dbReference type="SUPFAM" id="SSF53254">
    <property type="entry name" value="Phosphoglycerate mutase-like"/>
    <property type="match status" value="1"/>
</dbReference>
<dbReference type="Gene3D" id="3.40.50.1240">
    <property type="entry name" value="Phosphoglycerate mutase-like"/>
    <property type="match status" value="1"/>
</dbReference>
<dbReference type="EC" id="3.1.3.2" evidence="3"/>
<comment type="similarity">
    <text evidence="2">Belongs to the histidine acid phosphatase family.</text>
</comment>
<dbReference type="InterPro" id="IPR050645">
    <property type="entry name" value="Histidine_acid_phosphatase"/>
</dbReference>
<evidence type="ECO:0000256" key="5">
    <source>
        <dbReference type="ARBA" id="ARBA00022801"/>
    </source>
</evidence>
<dbReference type="PANTHER" id="PTHR11567:SF211">
    <property type="entry name" value="PROSTATIC ACID PHOSPHATASE"/>
    <property type="match status" value="1"/>
</dbReference>
<dbReference type="EMBL" id="OU898276">
    <property type="protein sequence ID" value="CAG9828071.1"/>
    <property type="molecule type" value="Genomic_DNA"/>
</dbReference>
<organism evidence="9 10">
    <name type="scientific">Diabrotica balteata</name>
    <name type="common">Banded cucumber beetle</name>
    <dbReference type="NCBI Taxonomy" id="107213"/>
    <lineage>
        <taxon>Eukaryota</taxon>
        <taxon>Metazoa</taxon>
        <taxon>Ecdysozoa</taxon>
        <taxon>Arthropoda</taxon>
        <taxon>Hexapoda</taxon>
        <taxon>Insecta</taxon>
        <taxon>Pterygota</taxon>
        <taxon>Neoptera</taxon>
        <taxon>Endopterygota</taxon>
        <taxon>Coleoptera</taxon>
        <taxon>Polyphaga</taxon>
        <taxon>Cucujiformia</taxon>
        <taxon>Chrysomeloidea</taxon>
        <taxon>Chrysomelidae</taxon>
        <taxon>Galerucinae</taxon>
        <taxon>Diabroticina</taxon>
        <taxon>Diabroticites</taxon>
        <taxon>Diabrotica</taxon>
    </lineage>
</organism>
<evidence type="ECO:0000256" key="2">
    <source>
        <dbReference type="ARBA" id="ARBA00005375"/>
    </source>
</evidence>
<gene>
    <name evidence="9" type="ORF">DIABBA_LOCUS2014</name>
</gene>
<dbReference type="PANTHER" id="PTHR11567">
    <property type="entry name" value="ACID PHOSPHATASE-RELATED"/>
    <property type="match status" value="1"/>
</dbReference>
<accession>A0A9N9X7M1</accession>
<dbReference type="AlphaFoldDB" id="A0A9N9X7M1"/>
<evidence type="ECO:0000313" key="10">
    <source>
        <dbReference type="Proteomes" id="UP001153709"/>
    </source>
</evidence>
<keyword evidence="6" id="KW-1015">Disulfide bond</keyword>
<keyword evidence="10" id="KW-1185">Reference proteome</keyword>
<protein>
    <recommendedName>
        <fullName evidence="3">acid phosphatase</fullName>
        <ecNumber evidence="3">3.1.3.2</ecNumber>
    </recommendedName>
</protein>
<comment type="catalytic activity">
    <reaction evidence="1">
        <text>a phosphate monoester + H2O = an alcohol + phosphate</text>
        <dbReference type="Rhea" id="RHEA:15017"/>
        <dbReference type="ChEBI" id="CHEBI:15377"/>
        <dbReference type="ChEBI" id="CHEBI:30879"/>
        <dbReference type="ChEBI" id="CHEBI:43474"/>
        <dbReference type="ChEBI" id="CHEBI:67140"/>
        <dbReference type="EC" id="3.1.3.2"/>
    </reaction>
</comment>
<dbReference type="CDD" id="cd07061">
    <property type="entry name" value="HP_HAP_like"/>
    <property type="match status" value="1"/>
</dbReference>
<feature type="signal peptide" evidence="8">
    <location>
        <begin position="1"/>
        <end position="17"/>
    </location>
</feature>
<reference evidence="9" key="1">
    <citation type="submission" date="2022-01" db="EMBL/GenBank/DDBJ databases">
        <authorList>
            <person name="King R."/>
        </authorList>
    </citation>
    <scope>NUCLEOTIDE SEQUENCE</scope>
</reference>
<dbReference type="InterPro" id="IPR029033">
    <property type="entry name" value="His_PPase_superfam"/>
</dbReference>
<keyword evidence="4 8" id="KW-0732">Signal</keyword>
<proteinExistence type="inferred from homology"/>
<dbReference type="InterPro" id="IPR000560">
    <property type="entry name" value="His_Pase_clade-2"/>
</dbReference>
<evidence type="ECO:0000256" key="8">
    <source>
        <dbReference type="SAM" id="SignalP"/>
    </source>
</evidence>
<dbReference type="Pfam" id="PF00328">
    <property type="entry name" value="His_Phos_2"/>
    <property type="match status" value="1"/>
</dbReference>
<keyword evidence="7" id="KW-0325">Glycoprotein</keyword>
<dbReference type="GO" id="GO:0003993">
    <property type="term" value="F:acid phosphatase activity"/>
    <property type="evidence" value="ECO:0007669"/>
    <property type="project" value="UniProtKB-EC"/>
</dbReference>